<dbReference type="KEGG" id="ssub:CP968_32720"/>
<protein>
    <submittedName>
        <fullName evidence="3">DUF2254 domain-containing protein</fullName>
    </submittedName>
</protein>
<feature type="transmembrane region" description="Helical" evidence="2">
    <location>
        <begin position="91"/>
        <end position="115"/>
    </location>
</feature>
<dbReference type="OrthoDB" id="2955631at2"/>
<keyword evidence="2" id="KW-0812">Transmembrane</keyword>
<keyword evidence="4" id="KW-1185">Reference proteome</keyword>
<sequence>MGPPRDAPRARAPCNGRTRLRAPTVPGSAMGEPSEPHGPRVRRRSRAPLGLPGRALRRDLSQLVCAVAGLLLGLLTPLVDAGPQVASDRVVSMLFTIGFGVISLASIIYSMLFLVVQFSASTFTPRLGLFRDEPIVWRAFAFTVGVFVFCITSALAVGARPEVSAAVPCAAMILTLVALALMRTLQMRAFASIQLGHVLSAIVDRAHHVFDALYERPYGGGAPPGPGPRAPTATAPAITVHWTGAAAVLQRIEVTALVRAAADHGGSVAFRVAPGVTLTRGAAIAEVTAGGAAEAALRTALGRALVTGVERTFDQDPELPLRLLADIALRALSPAVNDPATAVEALDRVEDLLARLVGRELDVGGFRDDAGRLRVTVPVPDWERYVRTAVDDVGYAAAGSAMVLRRLRDLLLRLARYAPASRRAVLEERLRWVERAGGGAFPLVWTPPPDG</sequence>
<organism evidence="3 4">
    <name type="scientific">Streptomyces subrutilus</name>
    <dbReference type="NCBI Taxonomy" id="36818"/>
    <lineage>
        <taxon>Bacteria</taxon>
        <taxon>Bacillati</taxon>
        <taxon>Actinomycetota</taxon>
        <taxon>Actinomycetes</taxon>
        <taxon>Kitasatosporales</taxon>
        <taxon>Streptomycetaceae</taxon>
        <taxon>Streptomyces</taxon>
    </lineage>
</organism>
<evidence type="ECO:0000256" key="1">
    <source>
        <dbReference type="SAM" id="MobiDB-lite"/>
    </source>
</evidence>
<feature type="transmembrane region" description="Helical" evidence="2">
    <location>
        <begin position="135"/>
        <end position="157"/>
    </location>
</feature>
<gene>
    <name evidence="3" type="ORF">CP968_32720</name>
</gene>
<accession>A0A5P2UXZ9</accession>
<feature type="region of interest" description="Disordered" evidence="1">
    <location>
        <begin position="1"/>
        <end position="46"/>
    </location>
</feature>
<evidence type="ECO:0000256" key="2">
    <source>
        <dbReference type="SAM" id="Phobius"/>
    </source>
</evidence>
<dbReference type="InterPro" id="IPR018723">
    <property type="entry name" value="DUF2254_membrane"/>
</dbReference>
<proteinExistence type="predicted"/>
<dbReference type="Pfam" id="PF10011">
    <property type="entry name" value="DUF2254"/>
    <property type="match status" value="1"/>
</dbReference>
<name>A0A5P2UXZ9_9ACTN</name>
<keyword evidence="2" id="KW-0472">Membrane</keyword>
<dbReference type="EMBL" id="CP023701">
    <property type="protein sequence ID" value="QEU82391.1"/>
    <property type="molecule type" value="Genomic_DNA"/>
</dbReference>
<evidence type="ECO:0000313" key="4">
    <source>
        <dbReference type="Proteomes" id="UP000326831"/>
    </source>
</evidence>
<dbReference type="AlphaFoldDB" id="A0A5P2UXZ9"/>
<reference evidence="3 4" key="1">
    <citation type="submission" date="2017-09" db="EMBL/GenBank/DDBJ databases">
        <authorList>
            <person name="Lee N."/>
            <person name="Cho B.-K."/>
        </authorList>
    </citation>
    <scope>NUCLEOTIDE SEQUENCE [LARGE SCALE GENOMIC DNA]</scope>
    <source>
        <strain evidence="3 4">ATCC 27467</strain>
    </source>
</reference>
<feature type="transmembrane region" description="Helical" evidence="2">
    <location>
        <begin position="60"/>
        <end position="79"/>
    </location>
</feature>
<feature type="transmembrane region" description="Helical" evidence="2">
    <location>
        <begin position="163"/>
        <end position="182"/>
    </location>
</feature>
<keyword evidence="2" id="KW-1133">Transmembrane helix</keyword>
<dbReference type="Proteomes" id="UP000326831">
    <property type="component" value="Chromosome"/>
</dbReference>
<evidence type="ECO:0000313" key="3">
    <source>
        <dbReference type="EMBL" id="QEU82391.1"/>
    </source>
</evidence>